<name>A0A848HJ27_9BURK</name>
<sequence length="398" mass="42700">MKQLIRTVHLWTGLVFGAILVVLGLTGSLLSWIHELDSMLNPGLLQVAPPSTMRAGEPLRVDAALVQATTDALVADPRYGRPSMLELPERAGDVFVAWYRPAPAPGGAPWTMAVTRQVMVDPATLAVLGERNWGEAGLSRPLLMPTLFHIHRYLVAGDVGKTVIAVTGVSLLLMTLTGIVLWWPRMARAAIWKAITVRHGGSWPRFSFQLHRAGGFFAAPMLLVTAFSGVYFNAPDWVTPAIKALSHVSPGGKLTNKSAAGGSRVSPAEAVAAAQAEFPDGRVSRLSFPAKPDQPFEARVRQPGELRLGPGATRISIDSGNGAVLRVIDPVRAKGGDKFISWLFPLHTGEAFGTAGRVFISLFGLVPLAFFVTGLVVWLKLRKPVKAPRRKQSAAVAA</sequence>
<proteinExistence type="predicted"/>
<dbReference type="PANTHER" id="PTHR34219">
    <property type="entry name" value="IRON-REGULATED INNER MEMBRANE PROTEIN-RELATED"/>
    <property type="match status" value="1"/>
</dbReference>
<organism evidence="2 3">
    <name type="scientific">Massilia polaris</name>
    <dbReference type="NCBI Taxonomy" id="2728846"/>
    <lineage>
        <taxon>Bacteria</taxon>
        <taxon>Pseudomonadati</taxon>
        <taxon>Pseudomonadota</taxon>
        <taxon>Betaproteobacteria</taxon>
        <taxon>Burkholderiales</taxon>
        <taxon>Oxalobacteraceae</taxon>
        <taxon>Telluria group</taxon>
        <taxon>Massilia</taxon>
    </lineage>
</organism>
<dbReference type="Pfam" id="PF03929">
    <property type="entry name" value="PepSY_TM"/>
    <property type="match status" value="1"/>
</dbReference>
<feature type="transmembrane region" description="Helical" evidence="1">
    <location>
        <begin position="213"/>
        <end position="232"/>
    </location>
</feature>
<dbReference type="EMBL" id="JABBGG010000006">
    <property type="protein sequence ID" value="NML61866.1"/>
    <property type="molecule type" value="Genomic_DNA"/>
</dbReference>
<comment type="caution">
    <text evidence="2">The sequence shown here is derived from an EMBL/GenBank/DDBJ whole genome shotgun (WGS) entry which is preliminary data.</text>
</comment>
<dbReference type="AlphaFoldDB" id="A0A848HJ27"/>
<keyword evidence="1" id="KW-0472">Membrane</keyword>
<evidence type="ECO:0000256" key="1">
    <source>
        <dbReference type="SAM" id="Phobius"/>
    </source>
</evidence>
<reference evidence="2 3" key="1">
    <citation type="submission" date="2020-04" db="EMBL/GenBank/DDBJ databases">
        <title>Massilia sp. RP-1-19 isolated from soil.</title>
        <authorList>
            <person name="Dahal R.H."/>
        </authorList>
    </citation>
    <scope>NUCLEOTIDE SEQUENCE [LARGE SCALE GENOMIC DNA]</scope>
    <source>
        <strain evidence="2 3">RP-1-19</strain>
    </source>
</reference>
<feature type="transmembrane region" description="Helical" evidence="1">
    <location>
        <begin position="163"/>
        <end position="183"/>
    </location>
</feature>
<keyword evidence="3" id="KW-1185">Reference proteome</keyword>
<dbReference type="Proteomes" id="UP000583752">
    <property type="component" value="Unassembled WGS sequence"/>
</dbReference>
<dbReference type="InterPro" id="IPR005625">
    <property type="entry name" value="PepSY-ass_TM"/>
</dbReference>
<gene>
    <name evidence="2" type="ORF">HHL21_12420</name>
</gene>
<keyword evidence="1" id="KW-1133">Transmembrane helix</keyword>
<evidence type="ECO:0000313" key="3">
    <source>
        <dbReference type="Proteomes" id="UP000583752"/>
    </source>
</evidence>
<feature type="transmembrane region" description="Helical" evidence="1">
    <location>
        <begin position="358"/>
        <end position="381"/>
    </location>
</feature>
<accession>A0A848HJ27</accession>
<evidence type="ECO:0000313" key="2">
    <source>
        <dbReference type="EMBL" id="NML61866.1"/>
    </source>
</evidence>
<dbReference type="RefSeq" id="WP_169466235.1">
    <property type="nucleotide sequence ID" value="NZ_JABBGG010000006.1"/>
</dbReference>
<dbReference type="PANTHER" id="PTHR34219:SF3">
    <property type="entry name" value="BLL7967 PROTEIN"/>
    <property type="match status" value="1"/>
</dbReference>
<feature type="transmembrane region" description="Helical" evidence="1">
    <location>
        <begin position="12"/>
        <end position="33"/>
    </location>
</feature>
<keyword evidence="1" id="KW-0812">Transmembrane</keyword>
<protein>
    <submittedName>
        <fullName evidence="2">PepSY domain-containing protein</fullName>
    </submittedName>
</protein>